<dbReference type="EMBL" id="HBGE01094407">
    <property type="protein sequence ID" value="CAD9179430.1"/>
    <property type="molecule type" value="Transcribed_RNA"/>
</dbReference>
<sequence length="142" mass="14737">MEWQVTPEFKEIEAAAKRQAEQQKEEGQEVATPTKGAKRSRSVAKAGSPKGEEAKKEAQPSPAGATKRAKKAPPAQEPQVAIDADVLAEASKAGLEGMLRNLASRPEVVAAGKKSREVFEALKAAGGLVNPAKRALVGAGGA</sequence>
<name>A0A7S1RYW3_ALECA</name>
<gene>
    <name evidence="2" type="ORF">ACAT0790_LOCUS56202</name>
</gene>
<accession>A0A7S1RYW3</accession>
<feature type="compositionally biased region" description="Basic and acidic residues" evidence="1">
    <location>
        <begin position="8"/>
        <end position="27"/>
    </location>
</feature>
<organism evidence="2">
    <name type="scientific">Alexandrium catenella</name>
    <name type="common">Red tide dinoflagellate</name>
    <name type="synonym">Gonyaulax catenella</name>
    <dbReference type="NCBI Taxonomy" id="2925"/>
    <lineage>
        <taxon>Eukaryota</taxon>
        <taxon>Sar</taxon>
        <taxon>Alveolata</taxon>
        <taxon>Dinophyceae</taxon>
        <taxon>Gonyaulacales</taxon>
        <taxon>Pyrocystaceae</taxon>
        <taxon>Alexandrium</taxon>
    </lineage>
</organism>
<evidence type="ECO:0000256" key="1">
    <source>
        <dbReference type="SAM" id="MobiDB-lite"/>
    </source>
</evidence>
<feature type="region of interest" description="Disordered" evidence="1">
    <location>
        <begin position="1"/>
        <end position="79"/>
    </location>
</feature>
<dbReference type="AlphaFoldDB" id="A0A7S1RYW3"/>
<protein>
    <submittedName>
        <fullName evidence="2">Uncharacterized protein</fullName>
    </submittedName>
</protein>
<proteinExistence type="predicted"/>
<reference evidence="2" key="1">
    <citation type="submission" date="2021-01" db="EMBL/GenBank/DDBJ databases">
        <authorList>
            <person name="Corre E."/>
            <person name="Pelletier E."/>
            <person name="Niang G."/>
            <person name="Scheremetjew M."/>
            <person name="Finn R."/>
            <person name="Kale V."/>
            <person name="Holt S."/>
            <person name="Cochrane G."/>
            <person name="Meng A."/>
            <person name="Brown T."/>
            <person name="Cohen L."/>
        </authorList>
    </citation>
    <scope>NUCLEOTIDE SEQUENCE</scope>
    <source>
        <strain evidence="2">OF101</strain>
    </source>
</reference>
<evidence type="ECO:0000313" key="2">
    <source>
        <dbReference type="EMBL" id="CAD9179430.1"/>
    </source>
</evidence>